<keyword evidence="2" id="KW-1185">Reference proteome</keyword>
<gene>
    <name evidence="1" type="ORF">ACJEBI_22820</name>
</gene>
<dbReference type="InterPro" id="IPR010451">
    <property type="entry name" value="Acetoacetate_decarboxylase"/>
</dbReference>
<comment type="caution">
    <text evidence="1">The sequence shown here is derived from an EMBL/GenBank/DDBJ whole genome shotgun (WGS) entry which is preliminary data.</text>
</comment>
<name>A0ABW8RL87_9BACI</name>
<dbReference type="Gene3D" id="2.40.400.10">
    <property type="entry name" value="Acetoacetate decarboxylase-like"/>
    <property type="match status" value="1"/>
</dbReference>
<dbReference type="InterPro" id="IPR023375">
    <property type="entry name" value="ADC_dom_sf"/>
</dbReference>
<proteinExistence type="predicted"/>
<evidence type="ECO:0000313" key="1">
    <source>
        <dbReference type="EMBL" id="MFK9094292.1"/>
    </source>
</evidence>
<dbReference type="Proteomes" id="UP001623041">
    <property type="component" value="Unassembled WGS sequence"/>
</dbReference>
<evidence type="ECO:0000313" key="2">
    <source>
        <dbReference type="Proteomes" id="UP001623041"/>
    </source>
</evidence>
<dbReference type="Pfam" id="PF06314">
    <property type="entry name" value="ADC"/>
    <property type="match status" value="1"/>
</dbReference>
<sequence>MRPNANNVPVHAPLFPDPFVPYQCKDYVSLFAVAEANEKEIKRILSYTPFEYIDNKIVLSISDFSKTDKLSYMDCAIVVPVKYGDKYGGYYIYEYENNDAAIAAGRDLWGYPKKYSEIILKEQDGEIYGYAKKDGEVFLELKADTSKVIGKINEPKITPHYNIRTIPKATGGIYFQEIIERDTSPDFVLHNKTFLHVDVQMNGNLTQPLNQLGPITVLGGGVIKGDFYATEKNGWGKVLETIKYGESSLTSY</sequence>
<dbReference type="RefSeq" id="WP_406582768.1">
    <property type="nucleotide sequence ID" value="NZ_JBJHQH010000022.1"/>
</dbReference>
<reference evidence="1 2" key="1">
    <citation type="submission" date="2024-11" db="EMBL/GenBank/DDBJ databases">
        <authorList>
            <person name="Lucas J.A."/>
        </authorList>
    </citation>
    <scope>NUCLEOTIDE SEQUENCE [LARGE SCALE GENOMIC DNA]</scope>
    <source>
        <strain evidence="1 2">Z 5.4</strain>
    </source>
</reference>
<dbReference type="EMBL" id="JBJHQH010000022">
    <property type="protein sequence ID" value="MFK9094292.1"/>
    <property type="molecule type" value="Genomic_DNA"/>
</dbReference>
<dbReference type="SUPFAM" id="SSF160104">
    <property type="entry name" value="Acetoacetate decarboxylase-like"/>
    <property type="match status" value="1"/>
</dbReference>
<accession>A0ABW8RL87</accession>
<protein>
    <submittedName>
        <fullName evidence="1">Acetoacetate decarboxylase family protein</fullName>
    </submittedName>
</protein>
<organism evidence="1 2">
    <name type="scientific">Bacillus salipaludis</name>
    <dbReference type="NCBI Taxonomy" id="2547811"/>
    <lineage>
        <taxon>Bacteria</taxon>
        <taxon>Bacillati</taxon>
        <taxon>Bacillota</taxon>
        <taxon>Bacilli</taxon>
        <taxon>Bacillales</taxon>
        <taxon>Bacillaceae</taxon>
        <taxon>Bacillus</taxon>
    </lineage>
</organism>